<organism evidence="1 2">
    <name type="scientific">Nocardiopsis mwathae</name>
    <dbReference type="NCBI Taxonomy" id="1472723"/>
    <lineage>
        <taxon>Bacteria</taxon>
        <taxon>Bacillati</taxon>
        <taxon>Actinomycetota</taxon>
        <taxon>Actinomycetes</taxon>
        <taxon>Streptosporangiales</taxon>
        <taxon>Nocardiopsidaceae</taxon>
        <taxon>Nocardiopsis</taxon>
    </lineage>
</organism>
<reference evidence="1 2" key="1">
    <citation type="submission" date="2020-08" db="EMBL/GenBank/DDBJ databases">
        <title>Sequencing the genomes of 1000 actinobacteria strains.</title>
        <authorList>
            <person name="Klenk H.-P."/>
        </authorList>
    </citation>
    <scope>NUCLEOTIDE SEQUENCE [LARGE SCALE GENOMIC DNA]</scope>
    <source>
        <strain evidence="1 2">DSM 46659</strain>
    </source>
</reference>
<evidence type="ECO:0000313" key="1">
    <source>
        <dbReference type="EMBL" id="MBB6174924.1"/>
    </source>
</evidence>
<name>A0A7W9YML0_9ACTN</name>
<sequence length="93" mass="10269">MTAVADARWGRTPAHAERHAQAARLQARFPQFVIWHGEYTGAWFAITATGLVEAPTVEALECTVRSLTAAAVVSRNRRDCTLSRTGTGFQRLR</sequence>
<gene>
    <name evidence="1" type="ORF">HNR23_004984</name>
</gene>
<dbReference type="AlphaFoldDB" id="A0A7W9YML0"/>
<dbReference type="EMBL" id="JACHDS010000001">
    <property type="protein sequence ID" value="MBB6174924.1"/>
    <property type="molecule type" value="Genomic_DNA"/>
</dbReference>
<keyword evidence="2" id="KW-1185">Reference proteome</keyword>
<accession>A0A7W9YML0</accession>
<comment type="caution">
    <text evidence="1">The sequence shown here is derived from an EMBL/GenBank/DDBJ whole genome shotgun (WGS) entry which is preliminary data.</text>
</comment>
<evidence type="ECO:0000313" key="2">
    <source>
        <dbReference type="Proteomes" id="UP000546642"/>
    </source>
</evidence>
<dbReference type="RefSeq" id="WP_184079280.1">
    <property type="nucleotide sequence ID" value="NZ_JACHDS010000001.1"/>
</dbReference>
<dbReference type="Proteomes" id="UP000546642">
    <property type="component" value="Unassembled WGS sequence"/>
</dbReference>
<protein>
    <submittedName>
        <fullName evidence="1">Uncharacterized protein</fullName>
    </submittedName>
</protein>
<proteinExistence type="predicted"/>